<dbReference type="SUPFAM" id="SSF51419">
    <property type="entry name" value="PLP-binding barrel"/>
    <property type="match status" value="1"/>
</dbReference>
<dbReference type="Gene3D" id="3.20.20.10">
    <property type="entry name" value="Alanine racemase"/>
    <property type="match status" value="1"/>
</dbReference>
<dbReference type="InterPro" id="IPR022644">
    <property type="entry name" value="De-COase2_N"/>
</dbReference>
<dbReference type="InterPro" id="IPR029066">
    <property type="entry name" value="PLP-binding_barrel"/>
</dbReference>
<accession>A0A5C5XW40</accession>
<organism evidence="6 7">
    <name type="scientific">Posidoniimonas polymericola</name>
    <dbReference type="NCBI Taxonomy" id="2528002"/>
    <lineage>
        <taxon>Bacteria</taxon>
        <taxon>Pseudomonadati</taxon>
        <taxon>Planctomycetota</taxon>
        <taxon>Planctomycetia</taxon>
        <taxon>Pirellulales</taxon>
        <taxon>Lacipirellulaceae</taxon>
        <taxon>Posidoniimonas</taxon>
    </lineage>
</organism>
<feature type="domain" description="Orn/DAP/Arg decarboxylase 2 N-terminal" evidence="5">
    <location>
        <begin position="71"/>
        <end position="268"/>
    </location>
</feature>
<feature type="active site" description="Proton donor" evidence="3">
    <location>
        <position position="419"/>
    </location>
</feature>
<dbReference type="Pfam" id="PF02784">
    <property type="entry name" value="Orn_Arg_deC_N"/>
    <property type="match status" value="1"/>
</dbReference>
<gene>
    <name evidence="6" type="primary">lysA_2</name>
    <name evidence="6" type="ORF">Pla123a_43460</name>
</gene>
<dbReference type="Gene3D" id="2.40.37.10">
    <property type="entry name" value="Lyase, Ornithine Decarboxylase, Chain A, domain 1"/>
    <property type="match status" value="1"/>
</dbReference>
<dbReference type="PRINTS" id="PR01179">
    <property type="entry name" value="ODADCRBXLASE"/>
</dbReference>
<dbReference type="PANTHER" id="PTHR43727:SF2">
    <property type="entry name" value="GROUP IV DECARBOXYLASE"/>
    <property type="match status" value="1"/>
</dbReference>
<dbReference type="SUPFAM" id="SSF50621">
    <property type="entry name" value="Alanine racemase C-terminal domain-like"/>
    <property type="match status" value="1"/>
</dbReference>
<keyword evidence="6" id="KW-0456">Lyase</keyword>
<proteinExistence type="predicted"/>
<name>A0A5C5XW40_9BACT</name>
<dbReference type="Proteomes" id="UP000318478">
    <property type="component" value="Unassembled WGS sequence"/>
</dbReference>
<keyword evidence="2 3" id="KW-0663">Pyridoxal phosphate</keyword>
<dbReference type="GO" id="GO:0008836">
    <property type="term" value="F:diaminopimelate decarboxylase activity"/>
    <property type="evidence" value="ECO:0007669"/>
    <property type="project" value="UniProtKB-EC"/>
</dbReference>
<feature type="modified residue" description="N6-(pyridoxal phosphate)lysine" evidence="3">
    <location>
        <position position="88"/>
    </location>
</feature>
<evidence type="ECO:0000313" key="7">
    <source>
        <dbReference type="Proteomes" id="UP000318478"/>
    </source>
</evidence>
<feature type="region of interest" description="Disordered" evidence="4">
    <location>
        <begin position="1"/>
        <end position="21"/>
    </location>
</feature>
<dbReference type="RefSeq" id="WP_231956588.1">
    <property type="nucleotide sequence ID" value="NZ_SJPO01000013.1"/>
</dbReference>
<comment type="caution">
    <text evidence="6">The sequence shown here is derived from an EMBL/GenBank/DDBJ whole genome shotgun (WGS) entry which is preliminary data.</text>
</comment>
<evidence type="ECO:0000313" key="6">
    <source>
        <dbReference type="EMBL" id="TWT66918.1"/>
    </source>
</evidence>
<dbReference type="GO" id="GO:0009089">
    <property type="term" value="P:lysine biosynthetic process via diaminopimelate"/>
    <property type="evidence" value="ECO:0007669"/>
    <property type="project" value="TreeGrafter"/>
</dbReference>
<evidence type="ECO:0000256" key="3">
    <source>
        <dbReference type="PIRSR" id="PIRSR600183-50"/>
    </source>
</evidence>
<dbReference type="EMBL" id="SJPO01000013">
    <property type="protein sequence ID" value="TWT66918.1"/>
    <property type="molecule type" value="Genomic_DNA"/>
</dbReference>
<dbReference type="InterPro" id="IPR009006">
    <property type="entry name" value="Ala_racemase/Decarboxylase_C"/>
</dbReference>
<evidence type="ECO:0000259" key="5">
    <source>
        <dbReference type="Pfam" id="PF02784"/>
    </source>
</evidence>
<evidence type="ECO:0000256" key="4">
    <source>
        <dbReference type="SAM" id="MobiDB-lite"/>
    </source>
</evidence>
<reference evidence="6 7" key="1">
    <citation type="submission" date="2019-02" db="EMBL/GenBank/DDBJ databases">
        <title>Deep-cultivation of Planctomycetes and their phenomic and genomic characterization uncovers novel biology.</title>
        <authorList>
            <person name="Wiegand S."/>
            <person name="Jogler M."/>
            <person name="Boedeker C."/>
            <person name="Pinto D."/>
            <person name="Vollmers J."/>
            <person name="Rivas-Marin E."/>
            <person name="Kohn T."/>
            <person name="Peeters S.H."/>
            <person name="Heuer A."/>
            <person name="Rast P."/>
            <person name="Oberbeckmann S."/>
            <person name="Bunk B."/>
            <person name="Jeske O."/>
            <person name="Meyerdierks A."/>
            <person name="Storesund J.E."/>
            <person name="Kallscheuer N."/>
            <person name="Luecker S."/>
            <person name="Lage O.M."/>
            <person name="Pohl T."/>
            <person name="Merkel B.J."/>
            <person name="Hornburger P."/>
            <person name="Mueller R.-W."/>
            <person name="Bruemmer F."/>
            <person name="Labrenz M."/>
            <person name="Spormann A.M."/>
            <person name="Op Den Camp H."/>
            <person name="Overmann J."/>
            <person name="Amann R."/>
            <person name="Jetten M.S.M."/>
            <person name="Mascher T."/>
            <person name="Medema M.H."/>
            <person name="Devos D.P."/>
            <person name="Kaster A.-K."/>
            <person name="Ovreas L."/>
            <person name="Rohde M."/>
            <person name="Galperin M.Y."/>
            <person name="Jogler C."/>
        </authorList>
    </citation>
    <scope>NUCLEOTIDE SEQUENCE [LARGE SCALE GENOMIC DNA]</scope>
    <source>
        <strain evidence="6 7">Pla123a</strain>
    </source>
</reference>
<dbReference type="EC" id="4.1.1.20" evidence="6"/>
<protein>
    <submittedName>
        <fullName evidence="6">Diaminopimelate decarboxylase</fullName>
        <ecNumber evidence="6">4.1.1.20</ecNumber>
    </submittedName>
</protein>
<keyword evidence="7" id="KW-1185">Reference proteome</keyword>
<dbReference type="InterPro" id="IPR000183">
    <property type="entry name" value="Orn/DAP/Arg_de-COase"/>
</dbReference>
<sequence>MTLLDTPRANPTDLEDLRRGCAGDPPLHGRLSPWMVRALRSPDLVAWVEEHGSPLNLNCTAPFAESVKRLRSVGNDHGVRLAPFFARKANKCLAYVDACRELGCGVDTASEAEIRQTLARGVPAEQIVCTAAVKDASLLEHCIRSGITIVLDNPDETRLIRRLAQAIGERPAVSIRVSGFAHQGRRLDSRFGFAIETLEEELSSVCLSATDAFAINGIHFHLDGYDADQRVAAVRQCLPIIDHLRSTGSRVVHLDIGGGMPVCYLESSDAWTLFWSAHKECLLSRARPLTYRGHGLGLTAHDGQLFGKPATYPFFQQPERNEWLAQVLSEIGPEVRRRDLELRCEPGRALLDGCGVTLARVVHRRRQSNGDWHIGLAMNHTQCRTGSVDMLVDPLHIAAGPDRQDAEQVDQGFLTGAYCTESEAILLRRLRFPRGVAVGDLFALPNTAGYFMHFRESRSHQFPLAKNLIVGPVGDRPAVDAIDAP</sequence>
<comment type="cofactor">
    <cofactor evidence="1 3">
        <name>pyridoxal 5'-phosphate</name>
        <dbReference type="ChEBI" id="CHEBI:597326"/>
    </cofactor>
</comment>
<dbReference type="AlphaFoldDB" id="A0A5C5XW40"/>
<evidence type="ECO:0000256" key="1">
    <source>
        <dbReference type="ARBA" id="ARBA00001933"/>
    </source>
</evidence>
<evidence type="ECO:0000256" key="2">
    <source>
        <dbReference type="ARBA" id="ARBA00022898"/>
    </source>
</evidence>
<dbReference type="PANTHER" id="PTHR43727">
    <property type="entry name" value="DIAMINOPIMELATE DECARBOXYLASE"/>
    <property type="match status" value="1"/>
</dbReference>